<gene>
    <name evidence="6" type="ORF">P3T76_001703</name>
</gene>
<accession>A0AAD9LS84</accession>
<evidence type="ECO:0000313" key="7">
    <source>
        <dbReference type="Proteomes" id="UP001259832"/>
    </source>
</evidence>
<dbReference type="InterPro" id="IPR005135">
    <property type="entry name" value="Endo/exonuclease/phosphatase"/>
</dbReference>
<protein>
    <recommendedName>
        <fullName evidence="2">Dymeclin</fullName>
    </recommendedName>
</protein>
<dbReference type="Proteomes" id="UP001259832">
    <property type="component" value="Unassembled WGS sequence"/>
</dbReference>
<evidence type="ECO:0000256" key="4">
    <source>
        <dbReference type="ARBA" id="ARBA00023288"/>
    </source>
</evidence>
<keyword evidence="4" id="KW-0449">Lipoprotein</keyword>
<comment type="caution">
    <text evidence="6">The sequence shown here is derived from an EMBL/GenBank/DDBJ whole genome shotgun (WGS) entry which is preliminary data.</text>
</comment>
<dbReference type="Pfam" id="PF03372">
    <property type="entry name" value="Exo_endo_phos"/>
    <property type="match status" value="1"/>
</dbReference>
<evidence type="ECO:0000256" key="1">
    <source>
        <dbReference type="ARBA" id="ARBA00010603"/>
    </source>
</evidence>
<dbReference type="InterPro" id="IPR036691">
    <property type="entry name" value="Endo/exonu/phosph_ase_sf"/>
</dbReference>
<reference evidence="6" key="1">
    <citation type="submission" date="2023-08" db="EMBL/GenBank/DDBJ databases">
        <title>Reference Genome Resource for the Citrus Pathogen Phytophthora citrophthora.</title>
        <authorList>
            <person name="Moller H."/>
            <person name="Coetzee B."/>
            <person name="Rose L.J."/>
            <person name="Van Niekerk J.M."/>
        </authorList>
    </citation>
    <scope>NUCLEOTIDE SEQUENCE</scope>
    <source>
        <strain evidence="6">STE-U-9442</strain>
    </source>
</reference>
<evidence type="ECO:0000313" key="6">
    <source>
        <dbReference type="EMBL" id="KAK1947693.1"/>
    </source>
</evidence>
<dbReference type="EMBL" id="JASMQC010000002">
    <property type="protein sequence ID" value="KAK1947693.1"/>
    <property type="molecule type" value="Genomic_DNA"/>
</dbReference>
<dbReference type="GO" id="GO:0005794">
    <property type="term" value="C:Golgi apparatus"/>
    <property type="evidence" value="ECO:0007669"/>
    <property type="project" value="TreeGrafter"/>
</dbReference>
<dbReference type="GO" id="GO:0007030">
    <property type="term" value="P:Golgi organization"/>
    <property type="evidence" value="ECO:0007669"/>
    <property type="project" value="TreeGrafter"/>
</dbReference>
<dbReference type="Pfam" id="PF09742">
    <property type="entry name" value="Dymeclin"/>
    <property type="match status" value="1"/>
</dbReference>
<proteinExistence type="inferred from homology"/>
<evidence type="ECO:0000256" key="2">
    <source>
        <dbReference type="ARBA" id="ARBA00015736"/>
    </source>
</evidence>
<organism evidence="6 7">
    <name type="scientific">Phytophthora citrophthora</name>
    <dbReference type="NCBI Taxonomy" id="4793"/>
    <lineage>
        <taxon>Eukaryota</taxon>
        <taxon>Sar</taxon>
        <taxon>Stramenopiles</taxon>
        <taxon>Oomycota</taxon>
        <taxon>Peronosporomycetes</taxon>
        <taxon>Peronosporales</taxon>
        <taxon>Peronosporaceae</taxon>
        <taxon>Phytophthora</taxon>
    </lineage>
</organism>
<dbReference type="GO" id="GO:0003824">
    <property type="term" value="F:catalytic activity"/>
    <property type="evidence" value="ECO:0007669"/>
    <property type="project" value="InterPro"/>
</dbReference>
<evidence type="ECO:0000256" key="3">
    <source>
        <dbReference type="ARBA" id="ARBA00022707"/>
    </source>
</evidence>
<dbReference type="Gene3D" id="3.60.10.10">
    <property type="entry name" value="Endonuclease/exonuclease/phosphatase"/>
    <property type="match status" value="1"/>
</dbReference>
<evidence type="ECO:0000259" key="5">
    <source>
        <dbReference type="Pfam" id="PF03372"/>
    </source>
</evidence>
<dbReference type="PANTHER" id="PTHR12895">
    <property type="entry name" value="DYMECLIN"/>
    <property type="match status" value="1"/>
</dbReference>
<name>A0AAD9LS84_9STRA</name>
<sequence>MALKLLVMTYNVLAQCYIRSTFFPYCKSSELRWKKRSQSLEAVFASSLPVSSDVICLQEVDNYDEFWAGAMKKLGYEGIFVKKMSKKPDGVAVFWNEKKLKVKDSKQVSLDLPVGDETDIDHELRSRASTRGSVGAIVQFEHLETQLEFVVATTHLFWDPMQEDVKLLQSRRMLRTIDEFVSTMNASTPIIFAGDFNSLPDSKVYNFITNKNSFISAYAQYDADGEPKFTNVNGDSEADDGKMVPRFVGTLDYIFYRSPRIRPAALMELMSYEDATKEVALPSTISPSDHLPLLCEFHIQQYRHGYIKCVHSSFSSNKSAKNRAKNSPCNVILLQQLQLISAIATLTMGASTSSPGATAGSAAVEQIFMSAQEKVAFEKIVGETPISREDAAYHTILATSKPLPQLTQSQVELLNREYGETLAQNSLTSGNFRVLLRYVIHALPFSCKVAKMTESELAAFAPGAVAPDRIDGKPQTVDMHLHRALNALFLVRQFTMRFVERTDECSLLAHFNHYPTTEFVGHRTSTTRDSLTIQMDEDHAGKTNSDAFPPEDSSDDLADRFLDALLTALIEFPPSEKTYDLHLEVVNTLLVLLSPVAYPRDHSKQVGDPRTHNPFLHMLMSAALRDGKKAYWASGVVCRLLQNIIEQTQVTGQSSASNSAAISLRTAREMSLIAMSGISDQAYEQEQFSYFTLEGVGSIAASIFRFPWSFIKYFTTREDTASPLADRSVLLLLVLLQSCRDSDSPVTSNPFRGALCGIADGADTDGQNTEIEDPRAHLVQQREGSSSSSADKVELLYSDLFEIVGRHAPYEASHLILYTLLYSNPMMLDSAVTNADMERLLLPLLETLYHARSVEPSRLYMLVIVLLTFTQDSTFVRMAHTQLVVPNVSWYQEHYMLDVSLGSLMMVIFTRLIFRNITHFQDSFIHLNAFAALSNLARSAENIHMYAAQGIVGLIDMLAKNEAKLLTQMQRLKTTDKEESEVLAQKQSAYVEFIRLLLGVVSSSLKAKLLPRNPQLIYSLLHRADTFTALQQHSEFAGHVHNGPVWSTLARFQAVVDAKTSPDDALDADQVLEIIRGECVSLLAASSAGLRTGGASKSKTSVDDDDASYRYEEEADPEQFFVPYIWKLIQEQTPDFCWKIDKITLFVPSGQYR</sequence>
<dbReference type="SUPFAM" id="SSF56219">
    <property type="entry name" value="DNase I-like"/>
    <property type="match status" value="1"/>
</dbReference>
<comment type="similarity">
    <text evidence="1">Belongs to the dymeclin family.</text>
</comment>
<keyword evidence="3" id="KW-0519">Myristate</keyword>
<feature type="domain" description="Endonuclease/exonuclease/phosphatase" evidence="5">
    <location>
        <begin position="8"/>
        <end position="290"/>
    </location>
</feature>
<keyword evidence="7" id="KW-1185">Reference proteome</keyword>
<dbReference type="AlphaFoldDB" id="A0AAD9LS84"/>
<dbReference type="PANTHER" id="PTHR12895:SF9">
    <property type="entry name" value="DYMECLIN"/>
    <property type="match status" value="1"/>
</dbReference>
<dbReference type="InterPro" id="IPR019142">
    <property type="entry name" value="Dymeclin"/>
</dbReference>